<sequence>MKSIIKTSFLMTITLIIICGFIYPLLVTGVSQLFFNEKANGSLIELEGKIVGSKLIGQDFKDERFFQGRVSAVNYNTYTKEDILEDENGKKTFSGVASGSANLAPSNPALKERVSKDIEEFLKNNPNINKEDIPADLLTSSGSGLDPHITPESAKIQLDRVSKASGIAISDLEKIIEKYTEGRSLGIFGEPRVNVLLVNLEIATILKNNGKL</sequence>
<dbReference type="PIRSF" id="PIRSF001296">
    <property type="entry name" value="K_ATPase_KdpC"/>
    <property type="match status" value="1"/>
</dbReference>
<evidence type="ECO:0000256" key="3">
    <source>
        <dbReference type="ARBA" id="ARBA00022538"/>
    </source>
</evidence>
<comment type="subcellular location">
    <subcellularLocation>
        <location evidence="11">Cell membrane</location>
        <topology evidence="11">Single-pass membrane protein</topology>
    </subcellularLocation>
</comment>
<dbReference type="GO" id="GO:0008556">
    <property type="term" value="F:P-type potassium transmembrane transporter activity"/>
    <property type="evidence" value="ECO:0007669"/>
    <property type="project" value="InterPro"/>
</dbReference>
<reference evidence="12 13" key="1">
    <citation type="journal article" date="2015" name="Infect. Genet. Evol.">
        <title>Genomic sequences of six botulinum neurotoxin-producing strains representing three clostridial species illustrate the mobility and diversity of botulinum neurotoxin genes.</title>
        <authorList>
            <person name="Smith T.J."/>
            <person name="Hill K.K."/>
            <person name="Xie G."/>
            <person name="Foley B.T."/>
            <person name="Williamson C.H."/>
            <person name="Foster J.T."/>
            <person name="Johnson S.L."/>
            <person name="Chertkov O."/>
            <person name="Teshima H."/>
            <person name="Gibbons H.S."/>
            <person name="Johnsky L.A."/>
            <person name="Karavis M.A."/>
            <person name="Smith L.A."/>
        </authorList>
    </citation>
    <scope>NUCLEOTIDE SEQUENCE [LARGE SCALE GENOMIC DNA]</scope>
    <source>
        <strain evidence="12 13">CDC 2741</strain>
    </source>
</reference>
<name>A0A0C1UCD2_9CLOT</name>
<gene>
    <name evidence="11 12" type="primary">kdpC</name>
    <name evidence="12" type="ORF">U732_846</name>
</gene>
<keyword evidence="6 11" id="KW-0067">ATP-binding</keyword>
<dbReference type="HAMAP" id="MF_00276">
    <property type="entry name" value="KdpC"/>
    <property type="match status" value="1"/>
</dbReference>
<dbReference type="GO" id="GO:0016787">
    <property type="term" value="F:hydrolase activity"/>
    <property type="evidence" value="ECO:0007669"/>
    <property type="project" value="UniProtKB-KW"/>
</dbReference>
<keyword evidence="3 11" id="KW-0633">Potassium transport</keyword>
<dbReference type="OrthoDB" id="9809491at2"/>
<evidence type="ECO:0000256" key="7">
    <source>
        <dbReference type="ARBA" id="ARBA00022958"/>
    </source>
</evidence>
<evidence type="ECO:0000256" key="1">
    <source>
        <dbReference type="ARBA" id="ARBA00022448"/>
    </source>
</evidence>
<dbReference type="Proteomes" id="UP000031366">
    <property type="component" value="Unassembled WGS sequence"/>
</dbReference>
<accession>A0A0C1UCD2</accession>
<dbReference type="EMBL" id="AYSO01000020">
    <property type="protein sequence ID" value="KIE45205.1"/>
    <property type="molecule type" value="Genomic_DNA"/>
</dbReference>
<keyword evidence="7 11" id="KW-0630">Potassium</keyword>
<dbReference type="RefSeq" id="WP_039636965.1">
    <property type="nucleotide sequence ID" value="NZ_AYSO01000020.1"/>
</dbReference>
<comment type="function">
    <text evidence="11">Part of the high-affinity ATP-driven potassium transport (or Kdp) system, which catalyzes the hydrolysis of ATP coupled with the electrogenic transport of potassium into the cytoplasm. This subunit acts as a catalytic chaperone that increases the ATP-binding affinity of the ATP-hydrolyzing subunit KdpB by the formation of a transient KdpB/KdpC/ATP ternary complex.</text>
</comment>
<dbReference type="NCBIfam" id="TIGR00681">
    <property type="entry name" value="kdpC"/>
    <property type="match status" value="1"/>
</dbReference>
<organism evidence="12 13">
    <name type="scientific">Clostridium argentinense CDC 2741</name>
    <dbReference type="NCBI Taxonomy" id="1418104"/>
    <lineage>
        <taxon>Bacteria</taxon>
        <taxon>Bacillati</taxon>
        <taxon>Bacillota</taxon>
        <taxon>Clostridia</taxon>
        <taxon>Eubacteriales</taxon>
        <taxon>Clostridiaceae</taxon>
        <taxon>Clostridium</taxon>
    </lineage>
</organism>
<dbReference type="NCBIfam" id="NF010600">
    <property type="entry name" value="PRK13995.1"/>
    <property type="match status" value="1"/>
</dbReference>
<evidence type="ECO:0000256" key="9">
    <source>
        <dbReference type="ARBA" id="ARBA00023065"/>
    </source>
</evidence>
<keyword evidence="4 11" id="KW-0812">Transmembrane</keyword>
<dbReference type="PANTHER" id="PTHR30042">
    <property type="entry name" value="POTASSIUM-TRANSPORTING ATPASE C CHAIN"/>
    <property type="match status" value="1"/>
</dbReference>
<evidence type="ECO:0000256" key="4">
    <source>
        <dbReference type="ARBA" id="ARBA00022692"/>
    </source>
</evidence>
<proteinExistence type="inferred from homology"/>
<evidence type="ECO:0000313" key="13">
    <source>
        <dbReference type="Proteomes" id="UP000031366"/>
    </source>
</evidence>
<keyword evidence="9 11" id="KW-0406">Ion transport</keyword>
<evidence type="ECO:0000256" key="11">
    <source>
        <dbReference type="HAMAP-Rule" id="MF_00276"/>
    </source>
</evidence>
<dbReference type="STRING" id="29341.RSJ17_07035"/>
<keyword evidence="8 11" id="KW-1133">Transmembrane helix</keyword>
<dbReference type="InterPro" id="IPR003820">
    <property type="entry name" value="KdpC"/>
</dbReference>
<protein>
    <recommendedName>
        <fullName evidence="11">Potassium-transporting ATPase KdpC subunit</fullName>
    </recommendedName>
    <alternativeName>
        <fullName evidence="11">ATP phosphohydrolase [potassium-transporting] C chain</fullName>
    </alternativeName>
    <alternativeName>
        <fullName evidence="11">Potassium-binding and translocating subunit C</fullName>
    </alternativeName>
    <alternativeName>
        <fullName evidence="11">Potassium-translocating ATPase C chain</fullName>
    </alternativeName>
</protein>
<dbReference type="GO" id="GO:0005524">
    <property type="term" value="F:ATP binding"/>
    <property type="evidence" value="ECO:0007669"/>
    <property type="project" value="UniProtKB-UniRule"/>
</dbReference>
<comment type="subunit">
    <text evidence="11">The system is composed of three essential subunits: KdpA, KdpB and KdpC.</text>
</comment>
<keyword evidence="12" id="KW-0378">Hydrolase</keyword>
<keyword evidence="2 11" id="KW-1003">Cell membrane</keyword>
<keyword evidence="13" id="KW-1185">Reference proteome</keyword>
<dbReference type="AlphaFoldDB" id="A0A0C1UCD2"/>
<comment type="similarity">
    <text evidence="11">Belongs to the KdpC family.</text>
</comment>
<comment type="caution">
    <text evidence="12">The sequence shown here is derived from an EMBL/GenBank/DDBJ whole genome shotgun (WGS) entry which is preliminary data.</text>
</comment>
<dbReference type="GO" id="GO:0005886">
    <property type="term" value="C:plasma membrane"/>
    <property type="evidence" value="ECO:0007669"/>
    <property type="project" value="UniProtKB-SubCell"/>
</dbReference>
<keyword evidence="1 11" id="KW-0813">Transport</keyword>
<evidence type="ECO:0000256" key="6">
    <source>
        <dbReference type="ARBA" id="ARBA00022840"/>
    </source>
</evidence>
<keyword evidence="5 11" id="KW-0547">Nucleotide-binding</keyword>
<evidence type="ECO:0000256" key="5">
    <source>
        <dbReference type="ARBA" id="ARBA00022741"/>
    </source>
</evidence>
<keyword evidence="10 11" id="KW-0472">Membrane</keyword>
<evidence type="ECO:0000313" key="12">
    <source>
        <dbReference type="EMBL" id="KIE45205.1"/>
    </source>
</evidence>
<evidence type="ECO:0000256" key="10">
    <source>
        <dbReference type="ARBA" id="ARBA00023136"/>
    </source>
</evidence>
<evidence type="ECO:0000256" key="2">
    <source>
        <dbReference type="ARBA" id="ARBA00022475"/>
    </source>
</evidence>
<dbReference type="Pfam" id="PF02669">
    <property type="entry name" value="KdpC"/>
    <property type="match status" value="1"/>
</dbReference>
<feature type="transmembrane region" description="Helical" evidence="11">
    <location>
        <begin position="7"/>
        <end position="26"/>
    </location>
</feature>
<dbReference type="PANTHER" id="PTHR30042:SF2">
    <property type="entry name" value="POTASSIUM-TRANSPORTING ATPASE KDPC SUBUNIT"/>
    <property type="match status" value="1"/>
</dbReference>
<evidence type="ECO:0000256" key="8">
    <source>
        <dbReference type="ARBA" id="ARBA00022989"/>
    </source>
</evidence>